<dbReference type="Proteomes" id="UP000249082">
    <property type="component" value="Unassembled WGS sequence"/>
</dbReference>
<evidence type="ECO:0000313" key="2">
    <source>
        <dbReference type="Proteomes" id="UP000249082"/>
    </source>
</evidence>
<protein>
    <submittedName>
        <fullName evidence="1">Uncharacterized protein</fullName>
    </submittedName>
</protein>
<sequence>MTYFEHTIAALIVQIVIGRLTRNWWAGAALASAYFLGREVAQAEYRWIELYGHGLRANMPWWGPFDLRVWPKFDQWIDWIGPAVSTCLVAVFARSRNMRSTEAVP</sequence>
<name>A0A2W5NS64_9SPHN</name>
<gene>
    <name evidence="1" type="ORF">DI555_16005</name>
</gene>
<evidence type="ECO:0000313" key="1">
    <source>
        <dbReference type="EMBL" id="PZQ53525.1"/>
    </source>
</evidence>
<accession>A0A2W5NS64</accession>
<proteinExistence type="predicted"/>
<dbReference type="EMBL" id="QFPX01000014">
    <property type="protein sequence ID" value="PZQ53525.1"/>
    <property type="molecule type" value="Genomic_DNA"/>
</dbReference>
<comment type="caution">
    <text evidence="1">The sequence shown here is derived from an EMBL/GenBank/DDBJ whole genome shotgun (WGS) entry which is preliminary data.</text>
</comment>
<reference evidence="1 2" key="1">
    <citation type="submission" date="2017-08" db="EMBL/GenBank/DDBJ databases">
        <title>Infants hospitalized years apart are colonized by the same room-sourced microbial strains.</title>
        <authorList>
            <person name="Brooks B."/>
            <person name="Olm M.R."/>
            <person name="Firek B.A."/>
            <person name="Baker R."/>
            <person name="Thomas B.C."/>
            <person name="Morowitz M.J."/>
            <person name="Banfield J.F."/>
        </authorList>
    </citation>
    <scope>NUCLEOTIDE SEQUENCE [LARGE SCALE GENOMIC DNA]</scope>
    <source>
        <strain evidence="1">S2_005_002_R2_33</strain>
    </source>
</reference>
<dbReference type="AlphaFoldDB" id="A0A2W5NS64"/>
<organism evidence="1 2">
    <name type="scientific">Novosphingobium pentaromativorans</name>
    <dbReference type="NCBI Taxonomy" id="205844"/>
    <lineage>
        <taxon>Bacteria</taxon>
        <taxon>Pseudomonadati</taxon>
        <taxon>Pseudomonadota</taxon>
        <taxon>Alphaproteobacteria</taxon>
        <taxon>Sphingomonadales</taxon>
        <taxon>Sphingomonadaceae</taxon>
        <taxon>Novosphingobium</taxon>
    </lineage>
</organism>